<gene>
    <name evidence="9" type="ORF">H4Q31_13935</name>
</gene>
<dbReference type="CDD" id="cd06261">
    <property type="entry name" value="TM_PBP2"/>
    <property type="match status" value="1"/>
</dbReference>
<protein>
    <submittedName>
        <fullName evidence="9">Carbohydrate ABC transporter permease</fullName>
    </submittedName>
</protein>
<feature type="transmembrane region" description="Helical" evidence="7">
    <location>
        <begin position="182"/>
        <end position="204"/>
    </location>
</feature>
<proteinExistence type="inferred from homology"/>
<comment type="similarity">
    <text evidence="7">Belongs to the binding-protein-dependent transport system permease family.</text>
</comment>
<evidence type="ECO:0000256" key="1">
    <source>
        <dbReference type="ARBA" id="ARBA00004651"/>
    </source>
</evidence>
<dbReference type="InterPro" id="IPR035906">
    <property type="entry name" value="MetI-like_sf"/>
</dbReference>
<dbReference type="PANTHER" id="PTHR43744">
    <property type="entry name" value="ABC TRANSPORTER PERMEASE PROTEIN MG189-RELATED-RELATED"/>
    <property type="match status" value="1"/>
</dbReference>
<evidence type="ECO:0000256" key="4">
    <source>
        <dbReference type="ARBA" id="ARBA00022692"/>
    </source>
</evidence>
<dbReference type="PANTHER" id="PTHR43744:SF9">
    <property type="entry name" value="POLYGALACTURONAN_RHAMNOGALACTURONAN TRANSPORT SYSTEM PERMEASE PROTEIN YTCP"/>
    <property type="match status" value="1"/>
</dbReference>
<dbReference type="Gene3D" id="1.10.3720.10">
    <property type="entry name" value="MetI-like"/>
    <property type="match status" value="1"/>
</dbReference>
<feature type="domain" description="ABC transmembrane type-1" evidence="8">
    <location>
        <begin position="74"/>
        <end position="277"/>
    </location>
</feature>
<evidence type="ECO:0000256" key="7">
    <source>
        <dbReference type="RuleBase" id="RU363032"/>
    </source>
</evidence>
<feature type="transmembrane region" description="Helical" evidence="7">
    <location>
        <begin position="141"/>
        <end position="161"/>
    </location>
</feature>
<evidence type="ECO:0000313" key="10">
    <source>
        <dbReference type="Proteomes" id="UP000574133"/>
    </source>
</evidence>
<sequence length="293" mass="33254">MNLMTRGERVFQVFLVLFITLMCAAMLYPFVHLLSVSLSTPAEAIRPGPHLYPLEFSLEAYRKTFEYGLIWIGYRNTLIRAAGGTFIALFMIALTAYPLSKRYLPHRSFYTLFIVFTMFFSGGLIPTYMLIKNIGLMDSMWVYILPVMIPTFSLLIMRNFFMEIPDELEDSAKIDGAGDFRSFVSIVLPLSKPILATVGLWQVVNHWNAWFDAMLYIQDPGKIVLQMFLRKLIVSNEAQELNAMMNQAPGVEIVTPETIKAAALMVSTLPILVVYPFIQKYFVKGILVGSLKG</sequence>
<evidence type="ECO:0000256" key="2">
    <source>
        <dbReference type="ARBA" id="ARBA00022448"/>
    </source>
</evidence>
<evidence type="ECO:0000256" key="5">
    <source>
        <dbReference type="ARBA" id="ARBA00022989"/>
    </source>
</evidence>
<name>A0A841TA81_9BACL</name>
<dbReference type="RefSeq" id="WP_185179668.1">
    <property type="nucleotide sequence ID" value="NZ_CBCSEP010000009.1"/>
</dbReference>
<organism evidence="9 10">
    <name type="scientific">Cohnella lubricantis</name>
    <dbReference type="NCBI Taxonomy" id="2163172"/>
    <lineage>
        <taxon>Bacteria</taxon>
        <taxon>Bacillati</taxon>
        <taxon>Bacillota</taxon>
        <taxon>Bacilli</taxon>
        <taxon>Bacillales</taxon>
        <taxon>Paenibacillaceae</taxon>
        <taxon>Cohnella</taxon>
    </lineage>
</organism>
<dbReference type="GO" id="GO:0055085">
    <property type="term" value="P:transmembrane transport"/>
    <property type="evidence" value="ECO:0007669"/>
    <property type="project" value="InterPro"/>
</dbReference>
<evidence type="ECO:0000259" key="8">
    <source>
        <dbReference type="PROSITE" id="PS50928"/>
    </source>
</evidence>
<dbReference type="PROSITE" id="PS50928">
    <property type="entry name" value="ABC_TM1"/>
    <property type="match status" value="1"/>
</dbReference>
<keyword evidence="5 7" id="KW-1133">Transmembrane helix</keyword>
<comment type="caution">
    <text evidence="9">The sequence shown here is derived from an EMBL/GenBank/DDBJ whole genome shotgun (WGS) entry which is preliminary data.</text>
</comment>
<reference evidence="9 10" key="1">
    <citation type="submission" date="2020-08" db="EMBL/GenBank/DDBJ databases">
        <title>Cohnella phylogeny.</title>
        <authorList>
            <person name="Dunlap C."/>
        </authorList>
    </citation>
    <scope>NUCLEOTIDE SEQUENCE [LARGE SCALE GENOMIC DNA]</scope>
    <source>
        <strain evidence="9 10">DSM 103658</strain>
    </source>
</reference>
<evidence type="ECO:0000256" key="3">
    <source>
        <dbReference type="ARBA" id="ARBA00022475"/>
    </source>
</evidence>
<dbReference type="Pfam" id="PF00528">
    <property type="entry name" value="BPD_transp_1"/>
    <property type="match status" value="1"/>
</dbReference>
<feature type="transmembrane region" description="Helical" evidence="7">
    <location>
        <begin position="109"/>
        <end position="129"/>
    </location>
</feature>
<keyword evidence="10" id="KW-1185">Reference proteome</keyword>
<dbReference type="Proteomes" id="UP000574133">
    <property type="component" value="Unassembled WGS sequence"/>
</dbReference>
<feature type="transmembrane region" description="Helical" evidence="7">
    <location>
        <begin position="12"/>
        <end position="31"/>
    </location>
</feature>
<keyword evidence="2 7" id="KW-0813">Transport</keyword>
<dbReference type="GO" id="GO:0005886">
    <property type="term" value="C:plasma membrane"/>
    <property type="evidence" value="ECO:0007669"/>
    <property type="project" value="UniProtKB-SubCell"/>
</dbReference>
<feature type="transmembrane region" description="Helical" evidence="7">
    <location>
        <begin position="259"/>
        <end position="278"/>
    </location>
</feature>
<keyword evidence="3" id="KW-1003">Cell membrane</keyword>
<evidence type="ECO:0000256" key="6">
    <source>
        <dbReference type="ARBA" id="ARBA00023136"/>
    </source>
</evidence>
<keyword evidence="6 7" id="KW-0472">Membrane</keyword>
<comment type="subcellular location">
    <subcellularLocation>
        <location evidence="1 7">Cell membrane</location>
        <topology evidence="1 7">Multi-pass membrane protein</topology>
    </subcellularLocation>
</comment>
<evidence type="ECO:0000313" key="9">
    <source>
        <dbReference type="EMBL" id="MBB6678403.1"/>
    </source>
</evidence>
<dbReference type="InterPro" id="IPR000515">
    <property type="entry name" value="MetI-like"/>
</dbReference>
<dbReference type="SUPFAM" id="SSF161098">
    <property type="entry name" value="MetI-like"/>
    <property type="match status" value="1"/>
</dbReference>
<dbReference type="AlphaFoldDB" id="A0A841TA81"/>
<keyword evidence="4 7" id="KW-0812">Transmembrane</keyword>
<accession>A0A841TA81</accession>
<feature type="transmembrane region" description="Helical" evidence="7">
    <location>
        <begin position="78"/>
        <end position="97"/>
    </location>
</feature>
<dbReference type="EMBL" id="JACJVN010000055">
    <property type="protein sequence ID" value="MBB6678403.1"/>
    <property type="molecule type" value="Genomic_DNA"/>
</dbReference>